<proteinExistence type="predicted"/>
<evidence type="ECO:0000256" key="1">
    <source>
        <dbReference type="SAM" id="MobiDB-lite"/>
    </source>
</evidence>
<feature type="transmembrane region" description="Helical" evidence="2">
    <location>
        <begin position="414"/>
        <end position="433"/>
    </location>
</feature>
<protein>
    <recommendedName>
        <fullName evidence="3">DUF6594 domain-containing protein</fullName>
    </recommendedName>
</protein>
<dbReference type="Proteomes" id="UP001140453">
    <property type="component" value="Unassembled WGS sequence"/>
</dbReference>
<feature type="domain" description="DUF6594" evidence="3">
    <location>
        <begin position="258"/>
        <end position="477"/>
    </location>
</feature>
<dbReference type="Pfam" id="PF20237">
    <property type="entry name" value="DUF6594"/>
    <property type="match status" value="1"/>
</dbReference>
<dbReference type="EMBL" id="JAPEVB010000004">
    <property type="protein sequence ID" value="KAJ4388667.1"/>
    <property type="molecule type" value="Genomic_DNA"/>
</dbReference>
<feature type="region of interest" description="Disordered" evidence="1">
    <location>
        <begin position="111"/>
        <end position="195"/>
    </location>
</feature>
<feature type="transmembrane region" description="Helical" evidence="2">
    <location>
        <begin position="439"/>
        <end position="458"/>
    </location>
</feature>
<dbReference type="AlphaFoldDB" id="A0A9W8YP36"/>
<reference evidence="4" key="1">
    <citation type="submission" date="2022-10" db="EMBL/GenBank/DDBJ databases">
        <title>Tapping the CABI collections for fungal endophytes: first genome assemblies for Collariella, Neodidymelliopsis, Ascochyta clinopodiicola, Didymella pomorum, Didymosphaeria variabile, Neocosmospora piperis and Neocucurbitaria cava.</title>
        <authorList>
            <person name="Hill R."/>
        </authorList>
    </citation>
    <scope>NUCLEOTIDE SEQUENCE</scope>
    <source>
        <strain evidence="4">IMI 355082</strain>
    </source>
</reference>
<keyword evidence="2" id="KW-1133">Transmembrane helix</keyword>
<feature type="compositionally biased region" description="Polar residues" evidence="1">
    <location>
        <begin position="185"/>
        <end position="195"/>
    </location>
</feature>
<organism evidence="4 5">
    <name type="scientific">Gnomoniopsis smithogilvyi</name>
    <dbReference type="NCBI Taxonomy" id="1191159"/>
    <lineage>
        <taxon>Eukaryota</taxon>
        <taxon>Fungi</taxon>
        <taxon>Dikarya</taxon>
        <taxon>Ascomycota</taxon>
        <taxon>Pezizomycotina</taxon>
        <taxon>Sordariomycetes</taxon>
        <taxon>Sordariomycetidae</taxon>
        <taxon>Diaporthales</taxon>
        <taxon>Gnomoniaceae</taxon>
        <taxon>Gnomoniopsis</taxon>
    </lineage>
</organism>
<dbReference type="InterPro" id="IPR046529">
    <property type="entry name" value="DUF6594"/>
</dbReference>
<evidence type="ECO:0000313" key="4">
    <source>
        <dbReference type="EMBL" id="KAJ4388667.1"/>
    </source>
</evidence>
<keyword evidence="5" id="KW-1185">Reference proteome</keyword>
<keyword evidence="2" id="KW-0472">Membrane</keyword>
<gene>
    <name evidence="4" type="ORF">N0V93_006126</name>
</gene>
<feature type="compositionally biased region" description="Basic and acidic residues" evidence="1">
    <location>
        <begin position="154"/>
        <end position="165"/>
    </location>
</feature>
<feature type="region of interest" description="Disordered" evidence="1">
    <location>
        <begin position="62"/>
        <end position="86"/>
    </location>
</feature>
<comment type="caution">
    <text evidence="4">The sequence shown here is derived from an EMBL/GenBank/DDBJ whole genome shotgun (WGS) entry which is preliminary data.</text>
</comment>
<evidence type="ECO:0000259" key="3">
    <source>
        <dbReference type="Pfam" id="PF20237"/>
    </source>
</evidence>
<accession>A0A9W8YP36</accession>
<evidence type="ECO:0000256" key="2">
    <source>
        <dbReference type="SAM" id="Phobius"/>
    </source>
</evidence>
<keyword evidence="2" id="KW-0812">Transmembrane</keyword>
<feature type="transmembrane region" description="Helical" evidence="2">
    <location>
        <begin position="465"/>
        <end position="484"/>
    </location>
</feature>
<name>A0A9W8YP36_9PEZI</name>
<sequence length="486" mass="55424">MHVTDPTMQHPAFKPVLLQTYIQMYSIQLSPSSERDRGRLYFNTIFSLWRKNEPRALREVIQSKGKQNQKDNDRANDSGVPSENHMPFDKVTALAKAQAFDLLREMFQANPQVIQPGQQARVKDHRRSVRRGQQDHHSDVYYDFNSDEDDDDGDRSRSPDSDIRRTPSRPPTVAGSPSLAPTRPPTANSFDSAESTHIRRNRLILETYAEIKKAADIVGNPRDQKEKLPPTKRFLQELRSLYKESVMDVSRGRIRVHLAEFNRVVLERAQKRLLYDVLEFCYAPAYRDEEDIFARAETSLSSYGNEMPVLVVQLFENLEFMKHARKQKGYDLFVISTDYTMNRALLSHAQEEWRERYFHVHENVPAQFFQDMEQLTSKYGLDKLFDEDDVRRFGGGTRTSLLQKEAIEEYAKKIAMAVIGGVFLIAPMLVMVLHPGLVASLVTTSVCVFAFGLVMATFLEKPFDVLSGTAAYAAVLVVFIGTGGGS</sequence>
<evidence type="ECO:0000313" key="5">
    <source>
        <dbReference type="Proteomes" id="UP001140453"/>
    </source>
</evidence>
<dbReference type="OrthoDB" id="3546297at2759"/>